<feature type="domain" description="Transposase IS4-like" evidence="2">
    <location>
        <begin position="118"/>
        <end position="277"/>
    </location>
</feature>
<evidence type="ECO:0000313" key="4">
    <source>
        <dbReference type="EMBL" id="EPJ38225.1"/>
    </source>
</evidence>
<dbReference type="GO" id="GO:0004803">
    <property type="term" value="F:transposase activity"/>
    <property type="evidence" value="ECO:0007669"/>
    <property type="project" value="InterPro"/>
</dbReference>
<accession>S4MRQ3</accession>
<evidence type="ECO:0000259" key="3">
    <source>
        <dbReference type="Pfam" id="PF13340"/>
    </source>
</evidence>
<sequence>MELYVIPCFVGVTMTRRKPWVVSDELWAVIEPLLPKHERRYRYPERKRIDDRKTPQGVLFVLYTGIQWEYLPQELGFGSGPTCWRRLAEWQEAGLWEELQRVLLDRLRAADRLDFSRVTVDSSHVPAKRGRSSTKVGPSPVDRARPGSKHHVLTDAHGTLLRVSHTGGHRNDITQLLPLVDGLPPVRGKRGRPRRTPRTWYADRGYDHDSYRCCLHQRGIVPNIARRGEPHGSGLGRIRWVAETAIAWLHGPRRLRTRWEVRDDMHDAFLQLAHCMTLARKHPAF</sequence>
<dbReference type="Pfam" id="PF01609">
    <property type="entry name" value="DDE_Tnp_1"/>
    <property type="match status" value="1"/>
</dbReference>
<comment type="caution">
    <text evidence="4">The sequence shown here is derived from an EMBL/GenBank/DDBJ whole genome shotgun (WGS) entry which is preliminary data.</text>
</comment>
<dbReference type="InterPro" id="IPR025161">
    <property type="entry name" value="IS402-like_dom"/>
</dbReference>
<feature type="domain" description="Insertion element IS402-like" evidence="3">
    <location>
        <begin position="22"/>
        <end position="99"/>
    </location>
</feature>
<dbReference type="AlphaFoldDB" id="S4MRQ3"/>
<dbReference type="HOGENOM" id="CLU_055261_1_0_11"/>
<keyword evidence="5" id="KW-1185">Reference proteome</keyword>
<evidence type="ECO:0000256" key="1">
    <source>
        <dbReference type="SAM" id="MobiDB-lite"/>
    </source>
</evidence>
<evidence type="ECO:0000313" key="5">
    <source>
        <dbReference type="Proteomes" id="UP000015001"/>
    </source>
</evidence>
<dbReference type="Pfam" id="PF13340">
    <property type="entry name" value="DUF4096"/>
    <property type="match status" value="1"/>
</dbReference>
<dbReference type="PANTHER" id="PTHR30007:SF1">
    <property type="entry name" value="BLR1914 PROTEIN"/>
    <property type="match status" value="1"/>
</dbReference>
<dbReference type="EMBL" id="AOPY01001467">
    <property type="protein sequence ID" value="EPJ38225.1"/>
    <property type="molecule type" value="Genomic_DNA"/>
</dbReference>
<feature type="region of interest" description="Disordered" evidence="1">
    <location>
        <begin position="124"/>
        <end position="149"/>
    </location>
</feature>
<evidence type="ECO:0000259" key="2">
    <source>
        <dbReference type="Pfam" id="PF01609"/>
    </source>
</evidence>
<dbReference type="NCBIfam" id="NF033580">
    <property type="entry name" value="transpos_IS5_3"/>
    <property type="match status" value="1"/>
</dbReference>
<reference evidence="4 5" key="1">
    <citation type="submission" date="2013-02" db="EMBL/GenBank/DDBJ databases">
        <title>Draft Genome Sequence of Streptomyces afghaniensis, Which Produces Compounds of the Julimycin B-Complex.</title>
        <authorList>
            <person name="Gruening B.A."/>
            <person name="Praeg A."/>
            <person name="Erxleben A."/>
            <person name="Guenther S."/>
            <person name="Fiedler H.-P."/>
            <person name="Goodfellow M."/>
            <person name="Mueller M."/>
        </authorList>
    </citation>
    <scope>NUCLEOTIDE SEQUENCE [LARGE SCALE GENOMIC DNA]</scope>
    <source>
        <strain evidence="4 5">772</strain>
    </source>
</reference>
<dbReference type="GO" id="GO:0006313">
    <property type="term" value="P:DNA transposition"/>
    <property type="evidence" value="ECO:0007669"/>
    <property type="project" value="InterPro"/>
</dbReference>
<gene>
    <name evidence="4" type="ORF">STAFG_4740</name>
</gene>
<dbReference type="InterPro" id="IPR002559">
    <property type="entry name" value="Transposase_11"/>
</dbReference>
<dbReference type="Proteomes" id="UP000015001">
    <property type="component" value="Unassembled WGS sequence"/>
</dbReference>
<dbReference type="PANTHER" id="PTHR30007">
    <property type="entry name" value="PHP DOMAIN PROTEIN"/>
    <property type="match status" value="1"/>
</dbReference>
<dbReference type="GO" id="GO:0003677">
    <property type="term" value="F:DNA binding"/>
    <property type="evidence" value="ECO:0007669"/>
    <property type="project" value="InterPro"/>
</dbReference>
<organism evidence="4 5">
    <name type="scientific">Streptomyces afghaniensis 772</name>
    <dbReference type="NCBI Taxonomy" id="1283301"/>
    <lineage>
        <taxon>Bacteria</taxon>
        <taxon>Bacillati</taxon>
        <taxon>Actinomycetota</taxon>
        <taxon>Actinomycetes</taxon>
        <taxon>Kitasatosporales</taxon>
        <taxon>Streptomycetaceae</taxon>
        <taxon>Streptomyces</taxon>
    </lineage>
</organism>
<dbReference type="PATRIC" id="fig|1283301.3.peg.4714"/>
<name>S4MRQ3_9ACTN</name>
<protein>
    <submittedName>
        <fullName evidence="4">Uncharacterized protein</fullName>
    </submittedName>
</protein>
<proteinExistence type="predicted"/>